<name>A0A6J5MDE1_9CAUD</name>
<accession>A0A6J5MDE1</accession>
<sequence>MIEEYVNKKLTQRNAANQHLLEMLGVTMENLEGHEISVNPEGEIVRVQRVMKATIWRKNKMLIEKLKEKLREITEPSLKLNAIKAYLSKHLESFVEAMIVTGASNAMRKIDETYKYNSNGYQFEISVKFEKDVGFKK</sequence>
<protein>
    <submittedName>
        <fullName evidence="1">Uncharacterized protein</fullName>
    </submittedName>
</protein>
<reference evidence="1" key="1">
    <citation type="submission" date="2020-04" db="EMBL/GenBank/DDBJ databases">
        <authorList>
            <person name="Chiriac C."/>
            <person name="Salcher M."/>
            <person name="Ghai R."/>
            <person name="Kavagutti S V."/>
        </authorList>
    </citation>
    <scope>NUCLEOTIDE SEQUENCE</scope>
</reference>
<gene>
    <name evidence="1" type="ORF">UFOVP457_13</name>
</gene>
<organism evidence="1">
    <name type="scientific">uncultured Caudovirales phage</name>
    <dbReference type="NCBI Taxonomy" id="2100421"/>
    <lineage>
        <taxon>Viruses</taxon>
        <taxon>Duplodnaviria</taxon>
        <taxon>Heunggongvirae</taxon>
        <taxon>Uroviricota</taxon>
        <taxon>Caudoviricetes</taxon>
        <taxon>Peduoviridae</taxon>
        <taxon>Maltschvirus</taxon>
        <taxon>Maltschvirus maltsch</taxon>
    </lineage>
</organism>
<dbReference type="EMBL" id="LR796435">
    <property type="protein sequence ID" value="CAB4143927.1"/>
    <property type="molecule type" value="Genomic_DNA"/>
</dbReference>
<proteinExistence type="predicted"/>
<evidence type="ECO:0000313" key="1">
    <source>
        <dbReference type="EMBL" id="CAB4143927.1"/>
    </source>
</evidence>